<keyword evidence="3" id="KW-1185">Reference proteome</keyword>
<evidence type="ECO:0000313" key="2">
    <source>
        <dbReference type="EMBL" id="KAK7044128.1"/>
    </source>
</evidence>
<dbReference type="Proteomes" id="UP001383192">
    <property type="component" value="Unassembled WGS sequence"/>
</dbReference>
<protein>
    <submittedName>
        <fullName evidence="2">Uncharacterized protein</fullName>
    </submittedName>
</protein>
<comment type="caution">
    <text evidence="2">The sequence shown here is derived from an EMBL/GenBank/DDBJ whole genome shotgun (WGS) entry which is preliminary data.</text>
</comment>
<dbReference type="AlphaFoldDB" id="A0AAW0D167"/>
<accession>A0AAW0D167</accession>
<evidence type="ECO:0000256" key="1">
    <source>
        <dbReference type="SAM" id="MobiDB-lite"/>
    </source>
</evidence>
<feature type="region of interest" description="Disordered" evidence="1">
    <location>
        <begin position="80"/>
        <end position="100"/>
    </location>
</feature>
<reference evidence="2 3" key="1">
    <citation type="submission" date="2024-01" db="EMBL/GenBank/DDBJ databases">
        <title>A draft genome for a cacao thread blight-causing isolate of Paramarasmius palmivorus.</title>
        <authorList>
            <person name="Baruah I.K."/>
            <person name="Bukari Y."/>
            <person name="Amoako-Attah I."/>
            <person name="Meinhardt L.W."/>
            <person name="Bailey B.A."/>
            <person name="Cohen S.P."/>
        </authorList>
    </citation>
    <scope>NUCLEOTIDE SEQUENCE [LARGE SCALE GENOMIC DNA]</scope>
    <source>
        <strain evidence="2 3">GH-12</strain>
    </source>
</reference>
<sequence length="100" mass="10641">MFLRTVLTQSRAVAAAKSARSFHSPFVVLGSSSGALEQPSSTYDKSYESSFDSSTPNVHVVSPQSVGTYYQVPTGAYSNSTPFANAEESGAQQKNGNVRK</sequence>
<dbReference type="EMBL" id="JAYKXP010000026">
    <property type="protein sequence ID" value="KAK7044128.1"/>
    <property type="molecule type" value="Genomic_DNA"/>
</dbReference>
<organism evidence="2 3">
    <name type="scientific">Paramarasmius palmivorus</name>
    <dbReference type="NCBI Taxonomy" id="297713"/>
    <lineage>
        <taxon>Eukaryota</taxon>
        <taxon>Fungi</taxon>
        <taxon>Dikarya</taxon>
        <taxon>Basidiomycota</taxon>
        <taxon>Agaricomycotina</taxon>
        <taxon>Agaricomycetes</taxon>
        <taxon>Agaricomycetidae</taxon>
        <taxon>Agaricales</taxon>
        <taxon>Marasmiineae</taxon>
        <taxon>Marasmiaceae</taxon>
        <taxon>Paramarasmius</taxon>
    </lineage>
</organism>
<proteinExistence type="predicted"/>
<name>A0AAW0D167_9AGAR</name>
<feature type="compositionally biased region" description="Polar residues" evidence="1">
    <location>
        <begin position="90"/>
        <end position="100"/>
    </location>
</feature>
<gene>
    <name evidence="2" type="ORF">VNI00_007845</name>
</gene>
<evidence type="ECO:0000313" key="3">
    <source>
        <dbReference type="Proteomes" id="UP001383192"/>
    </source>
</evidence>